<evidence type="ECO:0000259" key="2">
    <source>
        <dbReference type="Pfam" id="PF01361"/>
    </source>
</evidence>
<evidence type="ECO:0000256" key="1">
    <source>
        <dbReference type="ARBA" id="ARBA00023235"/>
    </source>
</evidence>
<dbReference type="Pfam" id="PF01361">
    <property type="entry name" value="Tautomerase"/>
    <property type="match status" value="1"/>
</dbReference>
<dbReference type="Gene3D" id="3.30.429.10">
    <property type="entry name" value="Macrophage Migration Inhibitory Factor"/>
    <property type="match status" value="1"/>
</dbReference>
<dbReference type="STRING" id="1121395.SAMN02745215_04380"/>
<dbReference type="InterPro" id="IPR004370">
    <property type="entry name" value="4-OT-like_dom"/>
</dbReference>
<evidence type="ECO:0000313" key="4">
    <source>
        <dbReference type="Proteomes" id="UP000184010"/>
    </source>
</evidence>
<protein>
    <submittedName>
        <fullName evidence="3">4-oxalocrotonate tautomerase</fullName>
    </submittedName>
</protein>
<feature type="domain" description="4-oxalocrotonate tautomerase-like" evidence="2">
    <location>
        <begin position="2"/>
        <end position="52"/>
    </location>
</feature>
<proteinExistence type="predicted"/>
<reference evidence="4" key="1">
    <citation type="submission" date="2016-12" db="EMBL/GenBank/DDBJ databases">
        <authorList>
            <person name="Varghese N."/>
            <person name="Submissions S."/>
        </authorList>
    </citation>
    <scope>NUCLEOTIDE SEQUENCE [LARGE SCALE GENOMIC DNA]</scope>
    <source>
        <strain evidence="4">DSM 11544</strain>
    </source>
</reference>
<evidence type="ECO:0000313" key="3">
    <source>
        <dbReference type="EMBL" id="SHN85196.1"/>
    </source>
</evidence>
<dbReference type="SUPFAM" id="SSF55331">
    <property type="entry name" value="Tautomerase/MIF"/>
    <property type="match status" value="1"/>
</dbReference>
<gene>
    <name evidence="3" type="ORF">SAMN02745215_04380</name>
</gene>
<dbReference type="RefSeq" id="WP_072774558.1">
    <property type="nucleotide sequence ID" value="NZ_FRDN01000015.1"/>
</dbReference>
<dbReference type="InterPro" id="IPR014347">
    <property type="entry name" value="Tautomerase/MIF_sf"/>
</dbReference>
<organism evidence="3 4">
    <name type="scientific">Desulfitobacterium chlororespirans DSM 11544</name>
    <dbReference type="NCBI Taxonomy" id="1121395"/>
    <lineage>
        <taxon>Bacteria</taxon>
        <taxon>Bacillati</taxon>
        <taxon>Bacillota</taxon>
        <taxon>Clostridia</taxon>
        <taxon>Eubacteriales</taxon>
        <taxon>Desulfitobacteriaceae</taxon>
        <taxon>Desulfitobacterium</taxon>
    </lineage>
</organism>
<accession>A0A1M7UQN6</accession>
<sequence length="75" mass="8448">MPHIAVSLYPGRDSDTKQEIANKLKDFMVSELNFPAEAISVSIAEIEPDSFVETIQQKYEDKDLYIPSKSVKSLT</sequence>
<keyword evidence="1" id="KW-0413">Isomerase</keyword>
<dbReference type="Proteomes" id="UP000184010">
    <property type="component" value="Unassembled WGS sequence"/>
</dbReference>
<dbReference type="AlphaFoldDB" id="A0A1M7UQN6"/>
<keyword evidence="4" id="KW-1185">Reference proteome</keyword>
<dbReference type="GO" id="GO:0016853">
    <property type="term" value="F:isomerase activity"/>
    <property type="evidence" value="ECO:0007669"/>
    <property type="project" value="UniProtKB-KW"/>
</dbReference>
<name>A0A1M7UQN6_9FIRM</name>
<dbReference type="EMBL" id="FRDN01000015">
    <property type="protein sequence ID" value="SHN85196.1"/>
    <property type="molecule type" value="Genomic_DNA"/>
</dbReference>